<proteinExistence type="inferred from homology"/>
<dbReference type="SMART" id="SM00198">
    <property type="entry name" value="SCP"/>
    <property type="match status" value="1"/>
</dbReference>
<dbReference type="PROSITE" id="PS01010">
    <property type="entry name" value="CRISP_2"/>
    <property type="match status" value="1"/>
</dbReference>
<sequence length="240" mass="24657">MKFSLVVLSSILTQLAIAAPVYVTDYVTHIVTVTVQPGQTQVLGSAASVATSAASAASAASVAASVAAPAASTASGNAETTAYSATSVATSAASSATSSASSSDSSFASEILAEHNAKRALHGVSDLTWDDTLASYAQDYADNYDCSGTLTHSGGSYGENLALGYSTTGSVDAWYSEGDDFDYTSCNVYDHFTQVIWKSSTKLGCGQKKCNDYWGTYIICSYDPAGNMVGDCPSNVLPLV</sequence>
<dbReference type="Pfam" id="PF00188">
    <property type="entry name" value="CAP"/>
    <property type="match status" value="1"/>
</dbReference>
<evidence type="ECO:0000256" key="1">
    <source>
        <dbReference type="ARBA" id="ARBA00004613"/>
    </source>
</evidence>
<evidence type="ECO:0000256" key="5">
    <source>
        <dbReference type="SAM" id="SignalP"/>
    </source>
</evidence>
<dbReference type="Gene3D" id="3.40.33.10">
    <property type="entry name" value="CAP"/>
    <property type="match status" value="1"/>
</dbReference>
<keyword evidence="3" id="KW-0964">Secreted</keyword>
<dbReference type="FunFam" id="3.40.33.10:FF:000012">
    <property type="entry name" value="Secreted protein PRY1"/>
    <property type="match status" value="1"/>
</dbReference>
<evidence type="ECO:0000256" key="2">
    <source>
        <dbReference type="ARBA" id="ARBA00009923"/>
    </source>
</evidence>
<dbReference type="GO" id="GO:0005576">
    <property type="term" value="C:extracellular region"/>
    <property type="evidence" value="ECO:0007669"/>
    <property type="project" value="UniProtKB-SubCell"/>
</dbReference>
<dbReference type="OrthoDB" id="337038at2759"/>
<dbReference type="Proteomes" id="UP000662931">
    <property type="component" value="Chromosome 3"/>
</dbReference>
<keyword evidence="4 5" id="KW-0732">Signal</keyword>
<name>A0A875S6N7_EENNA</name>
<feature type="domain" description="SCP" evidence="6">
    <location>
        <begin position="106"/>
        <end position="230"/>
    </location>
</feature>
<dbReference type="InterPro" id="IPR035940">
    <property type="entry name" value="CAP_sf"/>
</dbReference>
<feature type="chain" id="PRO_5034417597" description="SCP domain-containing protein" evidence="5">
    <location>
        <begin position="19"/>
        <end position="240"/>
    </location>
</feature>
<protein>
    <recommendedName>
        <fullName evidence="6">SCP domain-containing protein</fullName>
    </recommendedName>
</protein>
<comment type="similarity">
    <text evidence="2">Belongs to the CRISP family.</text>
</comment>
<dbReference type="PRINTS" id="PR00837">
    <property type="entry name" value="V5TPXLIKE"/>
</dbReference>
<gene>
    <name evidence="7" type="ORF">FOA43_003009</name>
</gene>
<feature type="signal peptide" evidence="5">
    <location>
        <begin position="1"/>
        <end position="18"/>
    </location>
</feature>
<evidence type="ECO:0000313" key="7">
    <source>
        <dbReference type="EMBL" id="QPG75652.1"/>
    </source>
</evidence>
<dbReference type="AlphaFoldDB" id="A0A875S6N7"/>
<dbReference type="RefSeq" id="XP_038779217.1">
    <property type="nucleotide sequence ID" value="XM_038923289.1"/>
</dbReference>
<reference evidence="7" key="1">
    <citation type="submission" date="2020-10" db="EMBL/GenBank/DDBJ databases">
        <authorList>
            <person name="Roach M.J.R."/>
        </authorList>
    </citation>
    <scope>NUCLEOTIDE SEQUENCE</scope>
    <source>
        <strain evidence="7">CBS 1945</strain>
    </source>
</reference>
<accession>A0A875S6N7</accession>
<organism evidence="7 8">
    <name type="scientific">Eeniella nana</name>
    <name type="common">Yeast</name>
    <name type="synonym">Brettanomyces nanus</name>
    <dbReference type="NCBI Taxonomy" id="13502"/>
    <lineage>
        <taxon>Eukaryota</taxon>
        <taxon>Fungi</taxon>
        <taxon>Dikarya</taxon>
        <taxon>Ascomycota</taxon>
        <taxon>Saccharomycotina</taxon>
        <taxon>Pichiomycetes</taxon>
        <taxon>Pichiales</taxon>
        <taxon>Pichiaceae</taxon>
        <taxon>Brettanomyces</taxon>
    </lineage>
</organism>
<dbReference type="InterPro" id="IPR014044">
    <property type="entry name" value="CAP_dom"/>
</dbReference>
<evidence type="ECO:0000313" key="8">
    <source>
        <dbReference type="Proteomes" id="UP000662931"/>
    </source>
</evidence>
<dbReference type="PROSITE" id="PS01009">
    <property type="entry name" value="CRISP_1"/>
    <property type="match status" value="1"/>
</dbReference>
<dbReference type="GeneID" id="62196410"/>
<dbReference type="SUPFAM" id="SSF55797">
    <property type="entry name" value="PR-1-like"/>
    <property type="match status" value="1"/>
</dbReference>
<evidence type="ECO:0000256" key="4">
    <source>
        <dbReference type="ARBA" id="ARBA00022729"/>
    </source>
</evidence>
<dbReference type="PANTHER" id="PTHR10334">
    <property type="entry name" value="CYSTEINE-RICH SECRETORY PROTEIN-RELATED"/>
    <property type="match status" value="1"/>
</dbReference>
<dbReference type="InterPro" id="IPR001283">
    <property type="entry name" value="CRISP-related"/>
</dbReference>
<dbReference type="KEGG" id="bnn:FOA43_003009"/>
<comment type="subcellular location">
    <subcellularLocation>
        <location evidence="1">Secreted</location>
    </subcellularLocation>
</comment>
<dbReference type="InterPro" id="IPR018244">
    <property type="entry name" value="Allrgn_V5/Tpx1_CS"/>
</dbReference>
<keyword evidence="8" id="KW-1185">Reference proteome</keyword>
<dbReference type="EMBL" id="CP064814">
    <property type="protein sequence ID" value="QPG75652.1"/>
    <property type="molecule type" value="Genomic_DNA"/>
</dbReference>
<dbReference type="CDD" id="cd05384">
    <property type="entry name" value="CAP_PRY1-like"/>
    <property type="match status" value="1"/>
</dbReference>
<evidence type="ECO:0000259" key="6">
    <source>
        <dbReference type="SMART" id="SM00198"/>
    </source>
</evidence>
<evidence type="ECO:0000256" key="3">
    <source>
        <dbReference type="ARBA" id="ARBA00022525"/>
    </source>
</evidence>